<comment type="subcellular location">
    <subcellularLocation>
        <location evidence="1">Cell membrane</location>
        <topology evidence="1">Multi-pass membrane protein</topology>
    </subcellularLocation>
</comment>
<dbReference type="InterPro" id="IPR036291">
    <property type="entry name" value="NAD(P)-bd_dom_sf"/>
</dbReference>
<keyword evidence="5" id="KW-0407">Ion channel</keyword>
<evidence type="ECO:0000313" key="6">
    <source>
        <dbReference type="Proteomes" id="UP000033048"/>
    </source>
</evidence>
<evidence type="ECO:0000313" key="5">
    <source>
        <dbReference type="EMBL" id="AKB84935.1"/>
    </source>
</evidence>
<protein>
    <submittedName>
        <fullName evidence="5">Potassium channel protein</fullName>
    </submittedName>
</protein>
<dbReference type="PANTHER" id="PTHR43833:SF13">
    <property type="entry name" value="POTASSIUM CHANNEL PROTEIN 2-RELATED"/>
    <property type="match status" value="1"/>
</dbReference>
<dbReference type="Pfam" id="PF02254">
    <property type="entry name" value="TrkA_N"/>
    <property type="match status" value="1"/>
</dbReference>
<dbReference type="InterPro" id="IPR036721">
    <property type="entry name" value="RCK_C_sf"/>
</dbReference>
<dbReference type="GO" id="GO:0008324">
    <property type="term" value="F:monoatomic cation transmembrane transporter activity"/>
    <property type="evidence" value="ECO:0007669"/>
    <property type="project" value="InterPro"/>
</dbReference>
<evidence type="ECO:0000256" key="2">
    <source>
        <dbReference type="SAM" id="Phobius"/>
    </source>
</evidence>
<evidence type="ECO:0000259" key="3">
    <source>
        <dbReference type="PROSITE" id="PS51201"/>
    </source>
</evidence>
<keyword evidence="2" id="KW-1133">Transmembrane helix</keyword>
<dbReference type="SUPFAM" id="SSF81324">
    <property type="entry name" value="Voltage-gated potassium channels"/>
    <property type="match status" value="1"/>
</dbReference>
<feature type="domain" description="RCK C-terminal" evidence="4">
    <location>
        <begin position="250"/>
        <end position="334"/>
    </location>
</feature>
<dbReference type="OrthoDB" id="43518at2157"/>
<dbReference type="HOGENOM" id="CLU_050982_2_0_2"/>
<dbReference type="GO" id="GO:0006813">
    <property type="term" value="P:potassium ion transport"/>
    <property type="evidence" value="ECO:0007669"/>
    <property type="project" value="InterPro"/>
</dbReference>
<dbReference type="Gene3D" id="1.10.287.70">
    <property type="match status" value="1"/>
</dbReference>
<dbReference type="Gene3D" id="3.40.50.720">
    <property type="entry name" value="NAD(P)-binding Rossmann-like Domain"/>
    <property type="match status" value="1"/>
</dbReference>
<dbReference type="InterPro" id="IPR013099">
    <property type="entry name" value="K_chnl_dom"/>
</dbReference>
<dbReference type="InterPro" id="IPR003148">
    <property type="entry name" value="RCK_N"/>
</dbReference>
<feature type="transmembrane region" description="Helical" evidence="2">
    <location>
        <begin position="12"/>
        <end position="35"/>
    </location>
</feature>
<feature type="transmembrane region" description="Helical" evidence="2">
    <location>
        <begin position="47"/>
        <end position="65"/>
    </location>
</feature>
<dbReference type="GO" id="GO:0005886">
    <property type="term" value="C:plasma membrane"/>
    <property type="evidence" value="ECO:0007669"/>
    <property type="project" value="UniProtKB-SubCell"/>
</dbReference>
<dbReference type="EMBL" id="CP009518">
    <property type="protein sequence ID" value="AKB84935.1"/>
    <property type="molecule type" value="Genomic_DNA"/>
</dbReference>
<feature type="domain" description="RCK N-terminal" evidence="3">
    <location>
        <begin position="115"/>
        <end position="229"/>
    </location>
</feature>
<organism evidence="5 6">
    <name type="scientific">Methanococcoides methylutens MM1</name>
    <dbReference type="NCBI Taxonomy" id="1434104"/>
    <lineage>
        <taxon>Archaea</taxon>
        <taxon>Methanobacteriati</taxon>
        <taxon>Methanobacteriota</taxon>
        <taxon>Stenosarchaea group</taxon>
        <taxon>Methanomicrobia</taxon>
        <taxon>Methanosarcinales</taxon>
        <taxon>Methanosarcinaceae</taxon>
        <taxon>Methanococcoides</taxon>
    </lineage>
</organism>
<dbReference type="InterPro" id="IPR050721">
    <property type="entry name" value="Trk_Ktr_HKT_K-transport"/>
</dbReference>
<dbReference type="RefSeq" id="WP_048205087.1">
    <property type="nucleotide sequence ID" value="NZ_CP009518.1"/>
</dbReference>
<keyword evidence="2" id="KW-0812">Transmembrane</keyword>
<dbReference type="KEGG" id="mmet:MCMEM_0882"/>
<dbReference type="PROSITE" id="PS51202">
    <property type="entry name" value="RCK_C"/>
    <property type="match status" value="1"/>
</dbReference>
<proteinExistence type="predicted"/>
<keyword evidence="6" id="KW-1185">Reference proteome</keyword>
<accession>A0A0E3WZQ2</accession>
<keyword evidence="5" id="KW-0406">Ion transport</keyword>
<dbReference type="Gene3D" id="3.30.70.1450">
    <property type="entry name" value="Regulator of K+ conductance, C-terminal domain"/>
    <property type="match status" value="1"/>
</dbReference>
<dbReference type="SUPFAM" id="SSF51735">
    <property type="entry name" value="NAD(P)-binding Rossmann-fold domains"/>
    <property type="match status" value="1"/>
</dbReference>
<dbReference type="GeneID" id="24893405"/>
<evidence type="ECO:0000259" key="4">
    <source>
        <dbReference type="PROSITE" id="PS51202"/>
    </source>
</evidence>
<dbReference type="Pfam" id="PF07885">
    <property type="entry name" value="Ion_trans_2"/>
    <property type="match status" value="1"/>
</dbReference>
<dbReference type="PROSITE" id="PS51201">
    <property type="entry name" value="RCK_N"/>
    <property type="match status" value="1"/>
</dbReference>
<dbReference type="InterPro" id="IPR006037">
    <property type="entry name" value="RCK_C"/>
</dbReference>
<keyword evidence="5" id="KW-0813">Transport</keyword>
<feature type="transmembrane region" description="Helical" evidence="2">
    <location>
        <begin position="72"/>
        <end position="98"/>
    </location>
</feature>
<dbReference type="Proteomes" id="UP000033048">
    <property type="component" value="Chromosome"/>
</dbReference>
<gene>
    <name evidence="5" type="ORF">MCMEM_0882</name>
</gene>
<dbReference type="Pfam" id="PF02080">
    <property type="entry name" value="TrkA_C"/>
    <property type="match status" value="1"/>
</dbReference>
<keyword evidence="2" id="KW-0472">Membrane</keyword>
<dbReference type="AlphaFoldDB" id="A0A0E3WZQ2"/>
<dbReference type="STRING" id="1434104.MCMEM_0882"/>
<name>A0A0E3WZQ2_METMT</name>
<dbReference type="PANTHER" id="PTHR43833">
    <property type="entry name" value="POTASSIUM CHANNEL PROTEIN 2-RELATED-RELATED"/>
    <property type="match status" value="1"/>
</dbReference>
<dbReference type="SUPFAM" id="SSF116726">
    <property type="entry name" value="TrkA C-terminal domain-like"/>
    <property type="match status" value="1"/>
</dbReference>
<evidence type="ECO:0000256" key="1">
    <source>
        <dbReference type="ARBA" id="ARBA00004651"/>
    </source>
</evidence>
<reference evidence="5 6" key="1">
    <citation type="submission" date="2014-07" db="EMBL/GenBank/DDBJ databases">
        <title>Methanogenic archaea and the global carbon cycle.</title>
        <authorList>
            <person name="Henriksen J.R."/>
            <person name="Luke J."/>
            <person name="Reinhart S."/>
            <person name="Benedict M.N."/>
            <person name="Youngblut N.D."/>
            <person name="Metcalf M.E."/>
            <person name="Whitaker R.J."/>
            <person name="Metcalf W.W."/>
        </authorList>
    </citation>
    <scope>NUCLEOTIDE SEQUENCE [LARGE SCALE GENOMIC DNA]</scope>
    <source>
        <strain evidence="5 6">MM1</strain>
    </source>
</reference>
<sequence length="334" mass="37106">MRYPKFLTSSIAAYIGMSVGVVVVYMLIFMHLMVYEGQYEYATLINALYWVIASVTTVGYGDIVFMSEIGKIFSIIVQVSGIPLFFGILITLVITPWFEKTMKLPLAVKVPKKFSDHIIVCGYNPLVETLVEEFREQNTSFVIVSEDEEALRKLIKENISCIYGDPADEITLENANINSARFLIANQSDNENANIVLTARKVSKVRIIAVAEDASKIKYLKYAGADRVISPKLVLGRFFAKKAVDPYLGVLFGTTEFFDGCRIIEFPIYSKSELIGKTLAQANVHEKTGATIVGLRKGGQLTFNINPADIIKENTVIIAVGTMEQLQVLGKLTD</sequence>